<dbReference type="Proteomes" id="UP000016936">
    <property type="component" value="Unassembled WGS sequence"/>
</dbReference>
<keyword evidence="1" id="KW-0472">Membrane</keyword>
<evidence type="ECO:0000313" key="3">
    <source>
        <dbReference type="Proteomes" id="UP000016936"/>
    </source>
</evidence>
<proteinExistence type="predicted"/>
<keyword evidence="1" id="KW-0812">Transmembrane</keyword>
<dbReference type="OrthoDB" id="10320078at2759"/>
<dbReference type="AlphaFoldDB" id="M2UP06"/>
<name>M2UP06_COCH5</name>
<evidence type="ECO:0000256" key="1">
    <source>
        <dbReference type="SAM" id="Phobius"/>
    </source>
</evidence>
<reference evidence="2 3" key="1">
    <citation type="journal article" date="2012" name="PLoS Pathog.">
        <title>Diverse lifestyles and strategies of plant pathogenesis encoded in the genomes of eighteen Dothideomycetes fungi.</title>
        <authorList>
            <person name="Ohm R.A."/>
            <person name="Feau N."/>
            <person name="Henrissat B."/>
            <person name="Schoch C.L."/>
            <person name="Horwitz B.A."/>
            <person name="Barry K.W."/>
            <person name="Condon B.J."/>
            <person name="Copeland A.C."/>
            <person name="Dhillon B."/>
            <person name="Glaser F."/>
            <person name="Hesse C.N."/>
            <person name="Kosti I."/>
            <person name="LaButti K."/>
            <person name="Lindquist E.A."/>
            <person name="Lucas S."/>
            <person name="Salamov A.A."/>
            <person name="Bradshaw R.E."/>
            <person name="Ciuffetti L."/>
            <person name="Hamelin R.C."/>
            <person name="Kema G.H.J."/>
            <person name="Lawrence C."/>
            <person name="Scott J.A."/>
            <person name="Spatafora J.W."/>
            <person name="Turgeon B.G."/>
            <person name="de Wit P.J.G.M."/>
            <person name="Zhong S."/>
            <person name="Goodwin S.B."/>
            <person name="Grigoriev I.V."/>
        </authorList>
    </citation>
    <scope>NUCLEOTIDE SEQUENCE [LARGE SCALE GENOMIC DNA]</scope>
    <source>
        <strain evidence="3">C5 / ATCC 48332 / race O</strain>
    </source>
</reference>
<feature type="transmembrane region" description="Helical" evidence="1">
    <location>
        <begin position="211"/>
        <end position="232"/>
    </location>
</feature>
<dbReference type="EMBL" id="KB445571">
    <property type="protein sequence ID" value="EMD95306.1"/>
    <property type="molecule type" value="Genomic_DNA"/>
</dbReference>
<accession>M2UP06</accession>
<reference evidence="3" key="2">
    <citation type="journal article" date="2013" name="PLoS Genet.">
        <title>Comparative genome structure, secondary metabolite, and effector coding capacity across Cochliobolus pathogens.</title>
        <authorList>
            <person name="Condon B.J."/>
            <person name="Leng Y."/>
            <person name="Wu D."/>
            <person name="Bushley K.E."/>
            <person name="Ohm R.A."/>
            <person name="Otillar R."/>
            <person name="Martin J."/>
            <person name="Schackwitz W."/>
            <person name="Grimwood J."/>
            <person name="MohdZainudin N."/>
            <person name="Xue C."/>
            <person name="Wang R."/>
            <person name="Manning V.A."/>
            <person name="Dhillon B."/>
            <person name="Tu Z.J."/>
            <person name="Steffenson B.J."/>
            <person name="Salamov A."/>
            <person name="Sun H."/>
            <person name="Lowry S."/>
            <person name="LaButti K."/>
            <person name="Han J."/>
            <person name="Copeland A."/>
            <person name="Lindquist E."/>
            <person name="Barry K."/>
            <person name="Schmutz J."/>
            <person name="Baker S.E."/>
            <person name="Ciuffetti L.M."/>
            <person name="Grigoriev I.V."/>
            <person name="Zhong S."/>
            <person name="Turgeon B.G."/>
        </authorList>
    </citation>
    <scope>NUCLEOTIDE SEQUENCE [LARGE SCALE GENOMIC DNA]</scope>
    <source>
        <strain evidence="3">C5 / ATCC 48332 / race O</strain>
    </source>
</reference>
<keyword evidence="1" id="KW-1133">Transmembrane helix</keyword>
<gene>
    <name evidence="2" type="ORF">COCHEDRAFT_1211259</name>
</gene>
<protein>
    <submittedName>
        <fullName evidence="2">Uncharacterized protein</fullName>
    </submittedName>
</protein>
<evidence type="ECO:0000313" key="2">
    <source>
        <dbReference type="EMBL" id="EMD95306.1"/>
    </source>
</evidence>
<organism evidence="2 3">
    <name type="scientific">Cochliobolus heterostrophus (strain C5 / ATCC 48332 / race O)</name>
    <name type="common">Southern corn leaf blight fungus</name>
    <name type="synonym">Bipolaris maydis</name>
    <dbReference type="NCBI Taxonomy" id="701091"/>
    <lineage>
        <taxon>Eukaryota</taxon>
        <taxon>Fungi</taxon>
        <taxon>Dikarya</taxon>
        <taxon>Ascomycota</taxon>
        <taxon>Pezizomycotina</taxon>
        <taxon>Dothideomycetes</taxon>
        <taxon>Pleosporomycetidae</taxon>
        <taxon>Pleosporales</taxon>
        <taxon>Pleosporineae</taxon>
        <taxon>Pleosporaceae</taxon>
        <taxon>Bipolaris</taxon>
    </lineage>
</organism>
<sequence length="236" mass="26909">MSKPGSCVDCTGCSNHTDQTLHFIVEWEDEGKVAVIKKVQSLHNPSNVNEMPLKSRSTLLPVPSLESLQRTFSSAHSSLEDKQSQSRTRQFPLSQLDWLQHDNICDVRVLASCQQLVLSSSQIQFQMRFKPQRLSAHIVLGLAVQVGKNPGDMIQPVNGRSDSGDFHHEISAALISGDDIQVEWKDEIMCFDDIFDRKADTLVLDYVLEQLWRTFLIMFFLAWCFLSFYYVIEIVL</sequence>
<dbReference type="HOGENOM" id="CLU_1194715_0_0_1"/>
<keyword evidence="3" id="KW-1185">Reference proteome</keyword>